<dbReference type="Proteomes" id="UP000033572">
    <property type="component" value="Unassembled WGS sequence"/>
</dbReference>
<name>A0A0F0KD14_9MICO</name>
<evidence type="ECO:0000256" key="3">
    <source>
        <dbReference type="ARBA" id="ARBA00022723"/>
    </source>
</evidence>
<dbReference type="KEGG" id="mfol:DXT68_06355"/>
<organism evidence="8 9">
    <name type="scientific">Microbacterium foliorum</name>
    <dbReference type="NCBI Taxonomy" id="104336"/>
    <lineage>
        <taxon>Bacteria</taxon>
        <taxon>Bacillati</taxon>
        <taxon>Actinomycetota</taxon>
        <taxon>Actinomycetes</taxon>
        <taxon>Micrococcales</taxon>
        <taxon>Microbacteriaceae</taxon>
        <taxon>Microbacterium</taxon>
    </lineage>
</organism>
<dbReference type="InterPro" id="IPR015797">
    <property type="entry name" value="NUDIX_hydrolase-like_dom_sf"/>
</dbReference>
<comment type="cofactor">
    <cofactor evidence="1">
        <name>Mn(2+)</name>
        <dbReference type="ChEBI" id="CHEBI:29035"/>
    </cofactor>
</comment>
<dbReference type="GeneID" id="94444004"/>
<dbReference type="EMBL" id="JYIU01000046">
    <property type="protein sequence ID" value="KJL18065.1"/>
    <property type="molecule type" value="Genomic_DNA"/>
</dbReference>
<comment type="caution">
    <text evidence="8">The sequence shown here is derived from an EMBL/GenBank/DDBJ whole genome shotgun (WGS) entry which is preliminary data.</text>
</comment>
<evidence type="ECO:0000313" key="8">
    <source>
        <dbReference type="EMBL" id="KJL18065.1"/>
    </source>
</evidence>
<accession>A0A0F0KD14</accession>
<dbReference type="AlphaFoldDB" id="A0A0F0KD14"/>
<keyword evidence="4 8" id="KW-0378">Hydrolase</keyword>
<comment type="cofactor">
    <cofactor evidence="2">
        <name>Mg(2+)</name>
        <dbReference type="ChEBI" id="CHEBI:18420"/>
    </cofactor>
</comment>
<dbReference type="InterPro" id="IPR039121">
    <property type="entry name" value="NUDT19"/>
</dbReference>
<dbReference type="PATRIC" id="fig|104336.4.peg.3212"/>
<dbReference type="Gene3D" id="3.90.79.10">
    <property type="entry name" value="Nucleoside Triphosphate Pyrophosphohydrolase"/>
    <property type="match status" value="2"/>
</dbReference>
<protein>
    <submittedName>
        <fullName evidence="8">CTP pyrophosphohydrolase</fullName>
        <ecNumber evidence="8">3.6.1.65</ecNumber>
    </submittedName>
</protein>
<keyword evidence="5" id="KW-0460">Magnesium</keyword>
<dbReference type="PANTHER" id="PTHR12318">
    <property type="entry name" value="TESTOSTERONE-REGULATED PROTEIN RP2"/>
    <property type="match status" value="1"/>
</dbReference>
<evidence type="ECO:0000256" key="2">
    <source>
        <dbReference type="ARBA" id="ARBA00001946"/>
    </source>
</evidence>
<evidence type="ECO:0000256" key="5">
    <source>
        <dbReference type="ARBA" id="ARBA00022842"/>
    </source>
</evidence>
<keyword evidence="9" id="KW-1185">Reference proteome</keyword>
<reference evidence="8 9" key="1">
    <citation type="submission" date="2015-02" db="EMBL/GenBank/DDBJ databases">
        <title>Draft genome sequences of ten Microbacterium spp. with emphasis on heavy metal contaminated environments.</title>
        <authorList>
            <person name="Corretto E."/>
        </authorList>
    </citation>
    <scope>NUCLEOTIDE SEQUENCE [LARGE SCALE GENOMIC DNA]</scope>
    <source>
        <strain evidence="8 9">DSM 12966</strain>
    </source>
</reference>
<evidence type="ECO:0000259" key="7">
    <source>
        <dbReference type="PROSITE" id="PS51462"/>
    </source>
</evidence>
<dbReference type="Pfam" id="PF00293">
    <property type="entry name" value="NUDIX"/>
    <property type="match status" value="1"/>
</dbReference>
<evidence type="ECO:0000256" key="1">
    <source>
        <dbReference type="ARBA" id="ARBA00001936"/>
    </source>
</evidence>
<keyword evidence="6" id="KW-0464">Manganese</keyword>
<keyword evidence="3" id="KW-0479">Metal-binding</keyword>
<feature type="domain" description="Nudix hydrolase" evidence="7">
    <location>
        <begin position="6"/>
        <end position="147"/>
    </location>
</feature>
<dbReference type="PROSITE" id="PS51462">
    <property type="entry name" value="NUDIX"/>
    <property type="match status" value="1"/>
</dbReference>
<sequence>MSELDDIPVAGTAVLLRPATGGIEVLLMRRPDRGSFAGAWVFPGGKVERDDRRDAEDEQDGARRAAVRETREEVGLVIAGPVVLSLWQPPVQAPVRIRTWFFLARAPEAALELSADEVVDALWISPEDALSRHAAGEWTLVPPTWMTLHGLCGVRSVDAALAAAGTARSFTTSVQETPAGTVFEWDGLRLETGSLPWNLVVG</sequence>
<dbReference type="SUPFAM" id="SSF55811">
    <property type="entry name" value="Nudix"/>
    <property type="match status" value="1"/>
</dbReference>
<proteinExistence type="predicted"/>
<dbReference type="EC" id="3.6.1.65" evidence="8"/>
<dbReference type="CDD" id="cd18870">
    <property type="entry name" value="NUDIX_AcylCoAdiphos_Nudt19"/>
    <property type="match status" value="1"/>
</dbReference>
<gene>
    <name evidence="8" type="primary">nudG_3</name>
    <name evidence="8" type="ORF">RN50_03172</name>
</gene>
<evidence type="ECO:0000313" key="9">
    <source>
        <dbReference type="Proteomes" id="UP000033572"/>
    </source>
</evidence>
<evidence type="ECO:0000256" key="4">
    <source>
        <dbReference type="ARBA" id="ARBA00022801"/>
    </source>
</evidence>
<dbReference type="GO" id="GO:0016818">
    <property type="term" value="F:hydrolase activity, acting on acid anhydrides, in phosphorus-containing anhydrides"/>
    <property type="evidence" value="ECO:0007669"/>
    <property type="project" value="InterPro"/>
</dbReference>
<dbReference type="RefSeq" id="WP_045255423.1">
    <property type="nucleotide sequence ID" value="NZ_CP031425.1"/>
</dbReference>
<dbReference type="GO" id="GO:0046872">
    <property type="term" value="F:metal ion binding"/>
    <property type="evidence" value="ECO:0007669"/>
    <property type="project" value="UniProtKB-KW"/>
</dbReference>
<evidence type="ECO:0000256" key="6">
    <source>
        <dbReference type="ARBA" id="ARBA00023211"/>
    </source>
</evidence>
<dbReference type="InterPro" id="IPR000086">
    <property type="entry name" value="NUDIX_hydrolase_dom"/>
</dbReference>
<dbReference type="PANTHER" id="PTHR12318:SF0">
    <property type="entry name" value="ACYL-COENZYME A DIPHOSPHATASE NUDT19"/>
    <property type="match status" value="1"/>
</dbReference>